<keyword evidence="1" id="KW-0812">Transmembrane</keyword>
<dbReference type="AlphaFoldDB" id="A0A4S4G0T9"/>
<dbReference type="Proteomes" id="UP000308978">
    <property type="component" value="Unassembled WGS sequence"/>
</dbReference>
<feature type="transmembrane region" description="Helical" evidence="1">
    <location>
        <begin position="196"/>
        <end position="213"/>
    </location>
</feature>
<proteinExistence type="predicted"/>
<feature type="transmembrane region" description="Helical" evidence="1">
    <location>
        <begin position="131"/>
        <end position="151"/>
    </location>
</feature>
<reference evidence="2 3" key="1">
    <citation type="submission" date="2019-04" db="EMBL/GenBank/DDBJ databases">
        <title>Microbes associate with the intestines of laboratory mice.</title>
        <authorList>
            <person name="Navarre W."/>
            <person name="Wong E."/>
            <person name="Huang K.C."/>
            <person name="Tropini C."/>
            <person name="Ng K."/>
            <person name="Yu B."/>
        </authorList>
    </citation>
    <scope>NUCLEOTIDE SEQUENCE [LARGE SCALE GENOMIC DNA]</scope>
    <source>
        <strain evidence="2 3">NM80_B27</strain>
    </source>
</reference>
<keyword evidence="1" id="KW-1133">Transmembrane helix</keyword>
<dbReference type="EMBL" id="SSTJ01000008">
    <property type="protein sequence ID" value="THG37049.1"/>
    <property type="molecule type" value="Genomic_DNA"/>
</dbReference>
<organism evidence="2 3">
    <name type="scientific">Adlercreutzia caecimuris</name>
    <dbReference type="NCBI Taxonomy" id="671266"/>
    <lineage>
        <taxon>Bacteria</taxon>
        <taxon>Bacillati</taxon>
        <taxon>Actinomycetota</taxon>
        <taxon>Coriobacteriia</taxon>
        <taxon>Eggerthellales</taxon>
        <taxon>Eggerthellaceae</taxon>
        <taxon>Adlercreutzia</taxon>
    </lineage>
</organism>
<keyword evidence="1" id="KW-0472">Membrane</keyword>
<feature type="transmembrane region" description="Helical" evidence="1">
    <location>
        <begin position="58"/>
        <end position="79"/>
    </location>
</feature>
<sequence>MSFLVVLIITAAVVAVAHRCIHRMPWLWYGLAVALDLLYVAGVGLNFPPAALRVLAPVVQQGMAATSLFVIVMYCGVFAESSPVRRAIGPIRAELSLMACILALAHCLNYLSSYLGPLATHLDALAVNQQASLLVALVLFVLLIVLGATSVKGIKRAMRASVWKNVQRASYAFFGLIFVHEVLILYPAALKGVGDATSTLVVGAVVFGAYGVLRVGRFVLDRSCARAAASPRRNDLEEEASRVYVG</sequence>
<protein>
    <submittedName>
        <fullName evidence="2">Uncharacterized protein</fullName>
    </submittedName>
</protein>
<comment type="caution">
    <text evidence="2">The sequence shown here is derived from an EMBL/GenBank/DDBJ whole genome shotgun (WGS) entry which is preliminary data.</text>
</comment>
<evidence type="ECO:0000256" key="1">
    <source>
        <dbReference type="SAM" id="Phobius"/>
    </source>
</evidence>
<evidence type="ECO:0000313" key="3">
    <source>
        <dbReference type="Proteomes" id="UP000308978"/>
    </source>
</evidence>
<evidence type="ECO:0000313" key="2">
    <source>
        <dbReference type="EMBL" id="THG37049.1"/>
    </source>
</evidence>
<accession>A0A4S4G0T9</accession>
<gene>
    <name evidence="2" type="ORF">E5986_07325</name>
</gene>
<dbReference type="GeneID" id="82192057"/>
<feature type="transmembrane region" description="Helical" evidence="1">
    <location>
        <begin position="91"/>
        <end position="111"/>
    </location>
</feature>
<feature type="transmembrane region" description="Helical" evidence="1">
    <location>
        <begin position="171"/>
        <end position="190"/>
    </location>
</feature>
<name>A0A4S4G0T9_9ACTN</name>
<dbReference type="RefSeq" id="WP_016310412.1">
    <property type="nucleotide sequence ID" value="NZ_SSTJ01000008.1"/>
</dbReference>